<evidence type="ECO:0000313" key="2">
    <source>
        <dbReference type="Proteomes" id="UP000809789"/>
    </source>
</evidence>
<dbReference type="AlphaFoldDB" id="A0A8K0KYZ6"/>
<dbReference type="EMBL" id="JAESVG020000008">
    <property type="protein sequence ID" value="KAG8625158.1"/>
    <property type="molecule type" value="Genomic_DNA"/>
</dbReference>
<keyword evidence="2" id="KW-1185">Reference proteome</keyword>
<reference evidence="1" key="1">
    <citation type="submission" date="2021-07" db="EMBL/GenBank/DDBJ databases">
        <title>Elsinoe batatas strain:CRI-CJ2 Genome sequencing and assembly.</title>
        <authorList>
            <person name="Huang L."/>
        </authorList>
    </citation>
    <scope>NUCLEOTIDE SEQUENCE</scope>
    <source>
        <strain evidence="1">CRI-CJ2</strain>
    </source>
</reference>
<gene>
    <name evidence="1" type="ORF">KVT40_006909</name>
</gene>
<dbReference type="Proteomes" id="UP000809789">
    <property type="component" value="Unassembled WGS sequence"/>
</dbReference>
<sequence>MSSGNIGAPPAIPQESAALAPEQHLSTILDSQGDDNYESAPDGLLLPPAHFHPFFTLVEDAQTGEHFHPAVHYIFSDDDPDTLTSSIIDTLQSEGEDPNHRLVLLDVANDGKTIRSGHSLSSAWQISQASIAQAPSWTEAGAEATTEGLMLKVEGAEAKKQGGKDKITEEPEDVVQRLESDIEIYTERLKHLQEVMAKSSML</sequence>
<proteinExistence type="predicted"/>
<accession>A0A8K0KYZ6</accession>
<evidence type="ECO:0000313" key="1">
    <source>
        <dbReference type="EMBL" id="KAG8625158.1"/>
    </source>
</evidence>
<organism evidence="1 2">
    <name type="scientific">Elsinoe batatas</name>
    <dbReference type="NCBI Taxonomy" id="2601811"/>
    <lineage>
        <taxon>Eukaryota</taxon>
        <taxon>Fungi</taxon>
        <taxon>Dikarya</taxon>
        <taxon>Ascomycota</taxon>
        <taxon>Pezizomycotina</taxon>
        <taxon>Dothideomycetes</taxon>
        <taxon>Dothideomycetidae</taxon>
        <taxon>Myriangiales</taxon>
        <taxon>Elsinoaceae</taxon>
        <taxon>Elsinoe</taxon>
    </lineage>
</organism>
<comment type="caution">
    <text evidence="1">The sequence shown here is derived from an EMBL/GenBank/DDBJ whole genome shotgun (WGS) entry which is preliminary data.</text>
</comment>
<protein>
    <submittedName>
        <fullName evidence="1">Uncharacterized protein</fullName>
    </submittedName>
</protein>
<name>A0A8K0KYZ6_9PEZI</name>
<dbReference type="OrthoDB" id="1681166at2759"/>